<name>A0ABS6TE10_9ENTE</name>
<evidence type="ECO:0008006" key="3">
    <source>
        <dbReference type="Google" id="ProtNLM"/>
    </source>
</evidence>
<proteinExistence type="predicted"/>
<dbReference type="Proteomes" id="UP000774130">
    <property type="component" value="Unassembled WGS sequence"/>
</dbReference>
<protein>
    <recommendedName>
        <fullName evidence="3">DUF1659 domain-containing protein</fullName>
    </recommendedName>
</protein>
<sequence>MIQKVSTKLQVQLTQAGSKELKRVNFSNVVDEPTEEEMLILGDVMKALGQNESALDGVLMTVQSKVTK</sequence>
<dbReference type="RefSeq" id="WP_218326210.1">
    <property type="nucleotide sequence ID" value="NZ_JAHUZB010000004.1"/>
</dbReference>
<accession>A0ABS6TE10</accession>
<evidence type="ECO:0000313" key="2">
    <source>
        <dbReference type="Proteomes" id="UP000774130"/>
    </source>
</evidence>
<keyword evidence="2" id="KW-1185">Reference proteome</keyword>
<comment type="caution">
    <text evidence="1">The sequence shown here is derived from an EMBL/GenBank/DDBJ whole genome shotgun (WGS) entry which is preliminary data.</text>
</comment>
<organism evidence="1 2">
    <name type="scientific">Enterococcus alishanensis</name>
    <dbReference type="NCBI Taxonomy" id="1303817"/>
    <lineage>
        <taxon>Bacteria</taxon>
        <taxon>Bacillati</taxon>
        <taxon>Bacillota</taxon>
        <taxon>Bacilli</taxon>
        <taxon>Lactobacillales</taxon>
        <taxon>Enterococcaceae</taxon>
        <taxon>Enterococcus</taxon>
    </lineage>
</organism>
<evidence type="ECO:0000313" key="1">
    <source>
        <dbReference type="EMBL" id="MBV7391121.1"/>
    </source>
</evidence>
<dbReference type="EMBL" id="JAHUZB010000004">
    <property type="protein sequence ID" value="MBV7391121.1"/>
    <property type="molecule type" value="Genomic_DNA"/>
</dbReference>
<gene>
    <name evidence="1" type="ORF">KUA55_10550</name>
</gene>
<reference evidence="1 2" key="1">
    <citation type="submission" date="2021-06" db="EMBL/GenBank/DDBJ databases">
        <title>Enterococcus alishanensis sp. nov., a novel lactic acid bacterium isolated from fresh coffee beans.</title>
        <authorList>
            <person name="Chen Y.-S."/>
        </authorList>
    </citation>
    <scope>NUCLEOTIDE SEQUENCE [LARGE SCALE GENOMIC DNA]</scope>
    <source>
        <strain evidence="1 2">ALS3</strain>
    </source>
</reference>